<organism evidence="2">
    <name type="scientific">Salvia splendens</name>
    <name type="common">Scarlet sage</name>
    <dbReference type="NCBI Taxonomy" id="180675"/>
    <lineage>
        <taxon>Eukaryota</taxon>
        <taxon>Viridiplantae</taxon>
        <taxon>Streptophyta</taxon>
        <taxon>Embryophyta</taxon>
        <taxon>Tracheophyta</taxon>
        <taxon>Spermatophyta</taxon>
        <taxon>Magnoliopsida</taxon>
        <taxon>eudicotyledons</taxon>
        <taxon>Gunneridae</taxon>
        <taxon>Pentapetalae</taxon>
        <taxon>asterids</taxon>
        <taxon>lamiids</taxon>
        <taxon>Lamiales</taxon>
        <taxon>Lamiaceae</taxon>
        <taxon>Nepetoideae</taxon>
        <taxon>Mentheae</taxon>
        <taxon>Salviinae</taxon>
        <taxon>Salvia</taxon>
        <taxon>Salvia subgen. Calosphace</taxon>
        <taxon>core Calosphace</taxon>
    </lineage>
</organism>
<name>A0A8X8ZFU8_SALSN</name>
<gene>
    <name evidence="2" type="ORF">SASPL_135509</name>
</gene>
<keyword evidence="3" id="KW-1185">Reference proteome</keyword>
<sequence length="152" mass="16884">MEVSPKKSSFSTGNPEPWMWFCSPADAVVIKQLRTYFGNFNSRPSSSTPAPMKPEPWLWFCSPADAILTKQLRRYFSSPPSSSASTAENDGCHPQLVATTCQEKGVTMKGKGPNRESSSYKLDSQEPRMDIKSILKDIEFLAVVIGKKTLTM</sequence>
<accession>A0A8X8ZFU8</accession>
<reference evidence="2" key="1">
    <citation type="submission" date="2018-01" db="EMBL/GenBank/DDBJ databases">
        <authorList>
            <person name="Mao J.F."/>
        </authorList>
    </citation>
    <scope>NUCLEOTIDE SEQUENCE</scope>
    <source>
        <strain evidence="2">Huo1</strain>
        <tissue evidence="2">Leaf</tissue>
    </source>
</reference>
<reference evidence="2" key="2">
    <citation type="submission" date="2020-08" db="EMBL/GenBank/DDBJ databases">
        <title>Plant Genome Project.</title>
        <authorList>
            <person name="Zhang R.-G."/>
        </authorList>
    </citation>
    <scope>NUCLEOTIDE SEQUENCE</scope>
    <source>
        <strain evidence="2">Huo1</strain>
        <tissue evidence="2">Leaf</tissue>
    </source>
</reference>
<proteinExistence type="predicted"/>
<protein>
    <submittedName>
        <fullName evidence="2">Uncharacterized protein</fullName>
    </submittedName>
</protein>
<evidence type="ECO:0000256" key="1">
    <source>
        <dbReference type="SAM" id="MobiDB-lite"/>
    </source>
</evidence>
<evidence type="ECO:0000313" key="3">
    <source>
        <dbReference type="Proteomes" id="UP000298416"/>
    </source>
</evidence>
<dbReference type="AlphaFoldDB" id="A0A8X8ZFU8"/>
<feature type="region of interest" description="Disordered" evidence="1">
    <location>
        <begin position="104"/>
        <end position="123"/>
    </location>
</feature>
<comment type="caution">
    <text evidence="2">The sequence shown here is derived from an EMBL/GenBank/DDBJ whole genome shotgun (WGS) entry which is preliminary data.</text>
</comment>
<evidence type="ECO:0000313" key="2">
    <source>
        <dbReference type="EMBL" id="KAG6403292.1"/>
    </source>
</evidence>
<dbReference type="EMBL" id="PNBA02000013">
    <property type="protein sequence ID" value="KAG6403292.1"/>
    <property type="molecule type" value="Genomic_DNA"/>
</dbReference>
<dbReference type="Proteomes" id="UP000298416">
    <property type="component" value="Unassembled WGS sequence"/>
</dbReference>